<name>A0A6A6ZHQ7_9PLEO</name>
<feature type="binding site" description="axial binding residue" evidence="4">
    <location>
        <position position="452"/>
    </location>
    <ligand>
        <name>heme</name>
        <dbReference type="ChEBI" id="CHEBI:30413"/>
    </ligand>
    <ligandPart>
        <name>Fe</name>
        <dbReference type="ChEBI" id="CHEBI:18248"/>
    </ligandPart>
</feature>
<dbReference type="CDD" id="cd11062">
    <property type="entry name" value="CYP58-like"/>
    <property type="match status" value="1"/>
</dbReference>
<dbReference type="AlphaFoldDB" id="A0A6A6ZHQ7"/>
<comment type="similarity">
    <text evidence="5">Belongs to the cytochrome P450 family.</text>
</comment>
<keyword evidence="5" id="KW-0560">Oxidoreductase</keyword>
<dbReference type="InterPro" id="IPR036396">
    <property type="entry name" value="Cyt_P450_sf"/>
</dbReference>
<dbReference type="PANTHER" id="PTHR24305:SF152">
    <property type="entry name" value="P450, PUTATIVE (EUROFUNG)-RELATED"/>
    <property type="match status" value="1"/>
</dbReference>
<gene>
    <name evidence="7" type="ORF">CC86DRAFT_428131</name>
</gene>
<dbReference type="Pfam" id="PF00067">
    <property type="entry name" value="p450"/>
    <property type="match status" value="1"/>
</dbReference>
<proteinExistence type="inferred from homology"/>
<dbReference type="GO" id="GO:0020037">
    <property type="term" value="F:heme binding"/>
    <property type="evidence" value="ECO:0007669"/>
    <property type="project" value="InterPro"/>
</dbReference>
<feature type="transmembrane region" description="Helical" evidence="6">
    <location>
        <begin position="12"/>
        <end position="31"/>
    </location>
</feature>
<dbReference type="PANTHER" id="PTHR24305">
    <property type="entry name" value="CYTOCHROME P450"/>
    <property type="match status" value="1"/>
</dbReference>
<evidence type="ECO:0000256" key="2">
    <source>
        <dbReference type="ARBA" id="ARBA00022723"/>
    </source>
</evidence>
<evidence type="ECO:0000256" key="5">
    <source>
        <dbReference type="RuleBase" id="RU000461"/>
    </source>
</evidence>
<dbReference type="GO" id="GO:0005506">
    <property type="term" value="F:iron ion binding"/>
    <property type="evidence" value="ECO:0007669"/>
    <property type="project" value="InterPro"/>
</dbReference>
<dbReference type="InterPro" id="IPR002401">
    <property type="entry name" value="Cyt_P450_E_grp-I"/>
</dbReference>
<organism evidence="7 8">
    <name type="scientific">Ophiobolus disseminans</name>
    <dbReference type="NCBI Taxonomy" id="1469910"/>
    <lineage>
        <taxon>Eukaryota</taxon>
        <taxon>Fungi</taxon>
        <taxon>Dikarya</taxon>
        <taxon>Ascomycota</taxon>
        <taxon>Pezizomycotina</taxon>
        <taxon>Dothideomycetes</taxon>
        <taxon>Pleosporomycetidae</taxon>
        <taxon>Pleosporales</taxon>
        <taxon>Pleosporineae</taxon>
        <taxon>Phaeosphaeriaceae</taxon>
        <taxon>Ophiobolus</taxon>
    </lineage>
</organism>
<dbReference type="PRINTS" id="PR00463">
    <property type="entry name" value="EP450I"/>
</dbReference>
<sequence length="512" mass="57879">MESVAKLSVPVLLAATFTLYRFGLIVYRLYLHPLTKFPGPKIAAVTSLYEAYHEIVLNGQYSKKISELHDVYGRIQADDAGPIIRVTPHEVHIRDSNFFDEFYGKNIHLDKEGWDKKIGVPGGVLTTVDADLHKRRRAALSPMFSRRSILDFIHIIYRHIDTLSIRLQEFESRKEPVNLSNAFPALTGDIIMDYFFGFNYAQLKHPEFESFHEAFVKIGAVGHIGSQAPWIYPLMNSIPDSISAYLQPAAKSLLKFKRDQLALISATLSSSSSKTNDVKTTIFHEILSSKLPLSDKTPKRLADEAQIVVGGGVETTAFTLSIAAFHIINNSAIYARLHAELVQGLPQREKLDLYTLEQIPYLKACVMEAVRLSYGLSARNPRTRKVAMRYGKWIIPANTNVSMSIPDLSHDEAIFPDSHAYVPERWLDSPTTPDGVPLDRYMVSFGRGTRSCLGINLAWTELYLTLGMLFRRYKFELLDPDVRDVQMVHDFFIPVPRLDGKGVRVFVEGCRD</sequence>
<dbReference type="PRINTS" id="PR00385">
    <property type="entry name" value="P450"/>
</dbReference>
<evidence type="ECO:0000313" key="7">
    <source>
        <dbReference type="EMBL" id="KAF2820506.1"/>
    </source>
</evidence>
<keyword evidence="8" id="KW-1185">Reference proteome</keyword>
<dbReference type="PROSITE" id="PS00086">
    <property type="entry name" value="CYTOCHROME_P450"/>
    <property type="match status" value="1"/>
</dbReference>
<dbReference type="Gene3D" id="1.10.630.10">
    <property type="entry name" value="Cytochrome P450"/>
    <property type="match status" value="1"/>
</dbReference>
<dbReference type="Proteomes" id="UP000799424">
    <property type="component" value="Unassembled WGS sequence"/>
</dbReference>
<keyword evidence="6" id="KW-1133">Transmembrane helix</keyword>
<dbReference type="OrthoDB" id="3945418at2759"/>
<evidence type="ECO:0000313" key="8">
    <source>
        <dbReference type="Proteomes" id="UP000799424"/>
    </source>
</evidence>
<dbReference type="InterPro" id="IPR001128">
    <property type="entry name" value="Cyt_P450"/>
</dbReference>
<dbReference type="GO" id="GO:0016705">
    <property type="term" value="F:oxidoreductase activity, acting on paired donors, with incorporation or reduction of molecular oxygen"/>
    <property type="evidence" value="ECO:0007669"/>
    <property type="project" value="InterPro"/>
</dbReference>
<keyword evidence="2 4" id="KW-0479">Metal-binding</keyword>
<dbReference type="EMBL" id="MU006240">
    <property type="protein sequence ID" value="KAF2820506.1"/>
    <property type="molecule type" value="Genomic_DNA"/>
</dbReference>
<dbReference type="GO" id="GO:0004497">
    <property type="term" value="F:monooxygenase activity"/>
    <property type="evidence" value="ECO:0007669"/>
    <property type="project" value="UniProtKB-KW"/>
</dbReference>
<keyword evidence="5" id="KW-0503">Monooxygenase</keyword>
<keyword evidence="6" id="KW-0812">Transmembrane</keyword>
<dbReference type="InterPro" id="IPR017972">
    <property type="entry name" value="Cyt_P450_CS"/>
</dbReference>
<evidence type="ECO:0000256" key="4">
    <source>
        <dbReference type="PIRSR" id="PIRSR602401-1"/>
    </source>
</evidence>
<dbReference type="SUPFAM" id="SSF48264">
    <property type="entry name" value="Cytochrome P450"/>
    <property type="match status" value="1"/>
</dbReference>
<evidence type="ECO:0000256" key="6">
    <source>
        <dbReference type="SAM" id="Phobius"/>
    </source>
</evidence>
<dbReference type="FunFam" id="1.10.630.10:FF:000426">
    <property type="entry name" value="Uncharacterized protein"/>
    <property type="match status" value="1"/>
</dbReference>
<comment type="cofactor">
    <cofactor evidence="1 4">
        <name>heme</name>
        <dbReference type="ChEBI" id="CHEBI:30413"/>
    </cofactor>
</comment>
<reference evidence="7" key="1">
    <citation type="journal article" date="2020" name="Stud. Mycol.">
        <title>101 Dothideomycetes genomes: a test case for predicting lifestyles and emergence of pathogens.</title>
        <authorList>
            <person name="Haridas S."/>
            <person name="Albert R."/>
            <person name="Binder M."/>
            <person name="Bloem J."/>
            <person name="Labutti K."/>
            <person name="Salamov A."/>
            <person name="Andreopoulos B."/>
            <person name="Baker S."/>
            <person name="Barry K."/>
            <person name="Bills G."/>
            <person name="Bluhm B."/>
            <person name="Cannon C."/>
            <person name="Castanera R."/>
            <person name="Culley D."/>
            <person name="Daum C."/>
            <person name="Ezra D."/>
            <person name="Gonzalez J."/>
            <person name="Henrissat B."/>
            <person name="Kuo A."/>
            <person name="Liang C."/>
            <person name="Lipzen A."/>
            <person name="Lutzoni F."/>
            <person name="Magnuson J."/>
            <person name="Mondo S."/>
            <person name="Nolan M."/>
            <person name="Ohm R."/>
            <person name="Pangilinan J."/>
            <person name="Park H.-J."/>
            <person name="Ramirez L."/>
            <person name="Alfaro M."/>
            <person name="Sun H."/>
            <person name="Tritt A."/>
            <person name="Yoshinaga Y."/>
            <person name="Zwiers L.-H."/>
            <person name="Turgeon B."/>
            <person name="Goodwin S."/>
            <person name="Spatafora J."/>
            <person name="Crous P."/>
            <person name="Grigoriev I."/>
        </authorList>
    </citation>
    <scope>NUCLEOTIDE SEQUENCE</scope>
    <source>
        <strain evidence="7">CBS 113818</strain>
    </source>
</reference>
<keyword evidence="6" id="KW-0472">Membrane</keyword>
<evidence type="ECO:0000256" key="3">
    <source>
        <dbReference type="ARBA" id="ARBA00023004"/>
    </source>
</evidence>
<evidence type="ECO:0000256" key="1">
    <source>
        <dbReference type="ARBA" id="ARBA00001971"/>
    </source>
</evidence>
<dbReference type="InterPro" id="IPR050121">
    <property type="entry name" value="Cytochrome_P450_monoxygenase"/>
</dbReference>
<keyword evidence="3 4" id="KW-0408">Iron</keyword>
<protein>
    <submittedName>
        <fullName evidence="7">Cytochrome P450</fullName>
    </submittedName>
</protein>
<keyword evidence="4 5" id="KW-0349">Heme</keyword>
<accession>A0A6A6ZHQ7</accession>